<accession>W3WRD7</accession>
<dbReference type="SUPFAM" id="SSF54106">
    <property type="entry name" value="LysM domain"/>
    <property type="match status" value="2"/>
</dbReference>
<feature type="domain" description="LysM" evidence="7">
    <location>
        <begin position="216"/>
        <end position="262"/>
    </location>
</feature>
<dbReference type="eggNOG" id="KOG2806">
    <property type="taxonomic scope" value="Eukaryota"/>
</dbReference>
<proteinExistence type="inferred from homology"/>
<sequence>MFFQTFLASIVLVGATWGYTVDPPTAASSDTIQDCTLWMIASTGDTCQGISNTYGLELSQLFTYNPSLASACAIVVGQSYCVEQNWGVPPETPTTSKTTTTAAPTTTGNGVSTPTPTMGGLTSNCNKFYFVPKGSSCKAVLDTNGITIAQLYAWNTDVLADCTGLWAEVYVCVGIIGETTTPNPTTSATTTTTTTPGNGVTTPTPTQPGMVSNCQKFYFVSPGTSCSAVLAANSITLADLYAYNSGVGADCSGMWASVYVCVGVIGGGQVTTTSTTTSIPPTTTTTPGNGVSTPTPTQPGMVSNCDKFFFVQPGTSCSAVLSSTGLTLAQLYALNSGVGADCSVVSGDTCSVVSTKTGVSTANIIAWNPQAGSTCNIWLGYYICVGI</sequence>
<feature type="domain" description="LysM" evidence="7">
    <location>
        <begin position="37"/>
        <end position="82"/>
    </location>
</feature>
<evidence type="ECO:0000259" key="7">
    <source>
        <dbReference type="PROSITE" id="PS51782"/>
    </source>
</evidence>
<dbReference type="InterPro" id="IPR052210">
    <property type="entry name" value="LysM1-like"/>
</dbReference>
<dbReference type="KEGG" id="pfy:PFICI_11817"/>
<dbReference type="GO" id="GO:0008061">
    <property type="term" value="F:chitin binding"/>
    <property type="evidence" value="ECO:0007669"/>
    <property type="project" value="UniProtKB-KW"/>
</dbReference>
<protein>
    <recommendedName>
        <fullName evidence="7">LysM domain-containing protein</fullName>
    </recommendedName>
</protein>
<dbReference type="EMBL" id="KI912117">
    <property type="protein sequence ID" value="ETS76430.1"/>
    <property type="molecule type" value="Genomic_DNA"/>
</dbReference>
<dbReference type="AlphaFoldDB" id="W3WRD7"/>
<keyword evidence="3" id="KW-0843">Virulence</keyword>
<evidence type="ECO:0000256" key="3">
    <source>
        <dbReference type="ARBA" id="ARBA00023026"/>
    </source>
</evidence>
<keyword evidence="9" id="KW-1185">Reference proteome</keyword>
<dbReference type="SMART" id="SM00257">
    <property type="entry name" value="LysM"/>
    <property type="match status" value="4"/>
</dbReference>
<name>W3WRD7_PESFW</name>
<dbReference type="InterPro" id="IPR036779">
    <property type="entry name" value="LysM_dom_sf"/>
</dbReference>
<feature type="chain" id="PRO_5004834978" description="LysM domain-containing protein" evidence="6">
    <location>
        <begin position="19"/>
        <end position="387"/>
    </location>
</feature>
<feature type="signal peptide" evidence="6">
    <location>
        <begin position="1"/>
        <end position="18"/>
    </location>
</feature>
<dbReference type="HOGENOM" id="CLU_010591_8_0_1"/>
<feature type="region of interest" description="Disordered" evidence="5">
    <location>
        <begin position="183"/>
        <end position="206"/>
    </location>
</feature>
<dbReference type="OrthoDB" id="2281372at2759"/>
<dbReference type="PANTHER" id="PTHR34997">
    <property type="entry name" value="AM15"/>
    <property type="match status" value="1"/>
</dbReference>
<evidence type="ECO:0000256" key="4">
    <source>
        <dbReference type="ARBA" id="ARBA00044955"/>
    </source>
</evidence>
<evidence type="ECO:0000256" key="5">
    <source>
        <dbReference type="SAM" id="MobiDB-lite"/>
    </source>
</evidence>
<evidence type="ECO:0000313" key="9">
    <source>
        <dbReference type="Proteomes" id="UP000030651"/>
    </source>
</evidence>
<feature type="domain" description="LysM" evidence="7">
    <location>
        <begin position="127"/>
        <end position="173"/>
    </location>
</feature>
<evidence type="ECO:0000313" key="8">
    <source>
        <dbReference type="EMBL" id="ETS76430.1"/>
    </source>
</evidence>
<dbReference type="GeneID" id="19276830"/>
<organism evidence="8 9">
    <name type="scientific">Pestalotiopsis fici (strain W106-1 / CGMCC3.15140)</name>
    <dbReference type="NCBI Taxonomy" id="1229662"/>
    <lineage>
        <taxon>Eukaryota</taxon>
        <taxon>Fungi</taxon>
        <taxon>Dikarya</taxon>
        <taxon>Ascomycota</taxon>
        <taxon>Pezizomycotina</taxon>
        <taxon>Sordariomycetes</taxon>
        <taxon>Xylariomycetidae</taxon>
        <taxon>Amphisphaeriales</taxon>
        <taxon>Sporocadaceae</taxon>
        <taxon>Pestalotiopsis</taxon>
    </lineage>
</organism>
<dbReference type="RefSeq" id="XP_007838589.1">
    <property type="nucleotide sequence ID" value="XM_007840398.1"/>
</dbReference>
<feature type="region of interest" description="Disordered" evidence="5">
    <location>
        <begin position="275"/>
        <end position="294"/>
    </location>
</feature>
<dbReference type="PANTHER" id="PTHR34997:SF2">
    <property type="entry name" value="LYSM DOMAIN-CONTAINING PROTEIN-RELATED"/>
    <property type="match status" value="1"/>
</dbReference>
<keyword evidence="2 6" id="KW-0732">Signal</keyword>
<evidence type="ECO:0000256" key="2">
    <source>
        <dbReference type="ARBA" id="ARBA00022729"/>
    </source>
</evidence>
<reference evidence="9" key="1">
    <citation type="journal article" date="2015" name="BMC Genomics">
        <title>Genomic and transcriptomic analysis of the endophytic fungus Pestalotiopsis fici reveals its lifestyle and high potential for synthesis of natural products.</title>
        <authorList>
            <person name="Wang X."/>
            <person name="Zhang X."/>
            <person name="Liu L."/>
            <person name="Xiang M."/>
            <person name="Wang W."/>
            <person name="Sun X."/>
            <person name="Che Y."/>
            <person name="Guo L."/>
            <person name="Liu G."/>
            <person name="Guo L."/>
            <person name="Wang C."/>
            <person name="Yin W.B."/>
            <person name="Stadler M."/>
            <person name="Zhang X."/>
            <person name="Liu X."/>
        </authorList>
    </citation>
    <scope>NUCLEOTIDE SEQUENCE [LARGE SCALE GENOMIC DNA]</scope>
    <source>
        <strain evidence="9">W106-1 / CGMCC3.15140</strain>
    </source>
</reference>
<dbReference type="Gene3D" id="3.10.350.10">
    <property type="entry name" value="LysM domain"/>
    <property type="match status" value="5"/>
</dbReference>
<evidence type="ECO:0000256" key="6">
    <source>
        <dbReference type="SAM" id="SignalP"/>
    </source>
</evidence>
<dbReference type="Proteomes" id="UP000030651">
    <property type="component" value="Unassembled WGS sequence"/>
</dbReference>
<feature type="compositionally biased region" description="Low complexity" evidence="5">
    <location>
        <begin position="183"/>
        <end position="204"/>
    </location>
</feature>
<feature type="region of interest" description="Disordered" evidence="5">
    <location>
        <begin position="91"/>
        <end position="115"/>
    </location>
</feature>
<dbReference type="OMA" id="NSGCTNI"/>
<feature type="compositionally biased region" description="Low complexity" evidence="5">
    <location>
        <begin position="93"/>
        <end position="107"/>
    </location>
</feature>
<comment type="similarity">
    <text evidence="4">Belongs to the secreted LysM effector family.</text>
</comment>
<evidence type="ECO:0000256" key="1">
    <source>
        <dbReference type="ARBA" id="ARBA00022669"/>
    </source>
</evidence>
<dbReference type="InterPro" id="IPR018392">
    <property type="entry name" value="LysM"/>
</dbReference>
<dbReference type="InParanoid" id="W3WRD7"/>
<dbReference type="PROSITE" id="PS51782">
    <property type="entry name" value="LYSM"/>
    <property type="match status" value="4"/>
</dbReference>
<dbReference type="CDD" id="cd00118">
    <property type="entry name" value="LysM"/>
    <property type="match status" value="2"/>
</dbReference>
<dbReference type="Pfam" id="PF01476">
    <property type="entry name" value="LysM"/>
    <property type="match status" value="2"/>
</dbReference>
<gene>
    <name evidence="8" type="ORF">PFICI_11817</name>
</gene>
<keyword evidence="1" id="KW-0147">Chitin-binding</keyword>
<feature type="domain" description="LysM" evidence="7">
    <location>
        <begin position="340"/>
        <end position="385"/>
    </location>
</feature>